<reference evidence="2 3" key="1">
    <citation type="submission" date="2017-09" db="EMBL/GenBank/DDBJ databases">
        <title>Depth-based differentiation of microbial function through sediment-hosted aquifers and enrichment of novel symbionts in the deep terrestrial subsurface.</title>
        <authorList>
            <person name="Probst A.J."/>
            <person name="Ladd B."/>
            <person name="Jarett J.K."/>
            <person name="Geller-Mcgrath D.E."/>
            <person name="Sieber C.M."/>
            <person name="Emerson J.B."/>
            <person name="Anantharaman K."/>
            <person name="Thomas B.C."/>
            <person name="Malmstrom R."/>
            <person name="Stieglmeier M."/>
            <person name="Klingl A."/>
            <person name="Woyke T."/>
            <person name="Ryan C.M."/>
            <person name="Banfield J.F."/>
        </authorList>
    </citation>
    <scope>NUCLEOTIDE SEQUENCE [LARGE SCALE GENOMIC DNA]</scope>
    <source>
        <strain evidence="2">CG11_big_fil_rev_8_21_14_0_20_37_11</strain>
    </source>
</reference>
<evidence type="ECO:0000313" key="2">
    <source>
        <dbReference type="EMBL" id="PIR07884.1"/>
    </source>
</evidence>
<dbReference type="AlphaFoldDB" id="A0A2H0NG90"/>
<dbReference type="InterPro" id="IPR014284">
    <property type="entry name" value="RNA_pol_sigma-70_dom"/>
</dbReference>
<dbReference type="InterPro" id="IPR013324">
    <property type="entry name" value="RNA_pol_sigma_r3/r4-like"/>
</dbReference>
<sequence>MTERVKPARININDIPITDIFGLHLHDIDDIPVGVDYQTGITPTPEQLSLGHLRLSIKMATHAYRRQTGECDPYPDVVQDAYEMMVRRARKYDPTRGKFSTYLVNCLPLALNTRIVQNRPPSTLSLSELTFDDGDDLRDVRDDTARDPLDIVLEREKRDAIDTALDLVPARTERMMRMYFGLDGNGGLTEQEIADKFGFKTRANSSHFIGLGINALRRDSAFMNSV</sequence>
<gene>
    <name evidence="2" type="ORF">COV53_05885</name>
</gene>
<dbReference type="Gene3D" id="1.20.140.160">
    <property type="match status" value="1"/>
</dbReference>
<dbReference type="InterPro" id="IPR007627">
    <property type="entry name" value="RNA_pol_sigma70_r2"/>
</dbReference>
<evidence type="ECO:0000313" key="3">
    <source>
        <dbReference type="Proteomes" id="UP000230707"/>
    </source>
</evidence>
<dbReference type="SUPFAM" id="SSF88659">
    <property type="entry name" value="Sigma3 and sigma4 domains of RNA polymerase sigma factors"/>
    <property type="match status" value="1"/>
</dbReference>
<comment type="caution">
    <text evidence="2">The sequence shown here is derived from an EMBL/GenBank/DDBJ whole genome shotgun (WGS) entry which is preliminary data.</text>
</comment>
<dbReference type="NCBIfam" id="TIGR02937">
    <property type="entry name" value="sigma70-ECF"/>
    <property type="match status" value="1"/>
</dbReference>
<accession>A0A2H0NG90</accession>
<feature type="domain" description="RNA polymerase sigma-70 region 2" evidence="1">
    <location>
        <begin position="63"/>
        <end position="104"/>
    </location>
</feature>
<organism evidence="2 3">
    <name type="scientific">Candidatus Gottesmanbacteria bacterium CG11_big_fil_rev_8_21_14_0_20_37_11</name>
    <dbReference type="NCBI Taxonomy" id="1974575"/>
    <lineage>
        <taxon>Bacteria</taxon>
        <taxon>Candidatus Gottesmaniibacteriota</taxon>
    </lineage>
</organism>
<name>A0A2H0NG90_9BACT</name>
<protein>
    <recommendedName>
        <fullName evidence="1">RNA polymerase sigma-70 region 2 domain-containing protein</fullName>
    </recommendedName>
</protein>
<dbReference type="EMBL" id="PCWS01000133">
    <property type="protein sequence ID" value="PIR07884.1"/>
    <property type="molecule type" value="Genomic_DNA"/>
</dbReference>
<dbReference type="SUPFAM" id="SSF88946">
    <property type="entry name" value="Sigma2 domain of RNA polymerase sigma factors"/>
    <property type="match status" value="1"/>
</dbReference>
<evidence type="ECO:0000259" key="1">
    <source>
        <dbReference type="Pfam" id="PF04542"/>
    </source>
</evidence>
<dbReference type="Proteomes" id="UP000230707">
    <property type="component" value="Unassembled WGS sequence"/>
</dbReference>
<proteinExistence type="predicted"/>
<dbReference type="GO" id="GO:0003700">
    <property type="term" value="F:DNA-binding transcription factor activity"/>
    <property type="evidence" value="ECO:0007669"/>
    <property type="project" value="InterPro"/>
</dbReference>
<dbReference type="Pfam" id="PF04542">
    <property type="entry name" value="Sigma70_r2"/>
    <property type="match status" value="1"/>
</dbReference>
<dbReference type="GO" id="GO:0006352">
    <property type="term" value="P:DNA-templated transcription initiation"/>
    <property type="evidence" value="ECO:0007669"/>
    <property type="project" value="InterPro"/>
</dbReference>
<dbReference type="InterPro" id="IPR013325">
    <property type="entry name" value="RNA_pol_sigma_r2"/>
</dbReference>